<organism evidence="2 3">
    <name type="scientific">Intestinimonas butyriciproducens</name>
    <dbReference type="NCBI Taxonomy" id="1297617"/>
    <lineage>
        <taxon>Bacteria</taxon>
        <taxon>Bacillati</taxon>
        <taxon>Bacillota</taxon>
        <taxon>Clostridia</taxon>
        <taxon>Eubacteriales</taxon>
        <taxon>Intestinimonas</taxon>
    </lineage>
</organism>
<evidence type="ECO:0000313" key="3">
    <source>
        <dbReference type="Proteomes" id="UP000245778"/>
    </source>
</evidence>
<dbReference type="GeneID" id="93229117"/>
<feature type="region of interest" description="Disordered" evidence="1">
    <location>
        <begin position="1"/>
        <end position="21"/>
    </location>
</feature>
<dbReference type="EMBL" id="QEKK01000011">
    <property type="protein sequence ID" value="PVY47059.1"/>
    <property type="molecule type" value="Genomic_DNA"/>
</dbReference>
<protein>
    <recommendedName>
        <fullName evidence="4">DUF4355 domain-containing protein</fullName>
    </recommendedName>
</protein>
<dbReference type="OrthoDB" id="2086418at2"/>
<comment type="caution">
    <text evidence="2">The sequence shown here is derived from an EMBL/GenBank/DDBJ whole genome shotgun (WGS) entry which is preliminary data.</text>
</comment>
<dbReference type="RefSeq" id="WP_116722492.1">
    <property type="nucleotide sequence ID" value="NZ_CP011524.1"/>
</dbReference>
<dbReference type="Proteomes" id="UP000245778">
    <property type="component" value="Unassembled WGS sequence"/>
</dbReference>
<reference evidence="2 3" key="1">
    <citation type="submission" date="2018-04" db="EMBL/GenBank/DDBJ databases">
        <title>Genomic Encyclopedia of Type Strains, Phase IV (KMG-IV): sequencing the most valuable type-strain genomes for metagenomic binning, comparative biology and taxonomic classification.</title>
        <authorList>
            <person name="Goeker M."/>
        </authorList>
    </citation>
    <scope>NUCLEOTIDE SEQUENCE [LARGE SCALE GENOMIC DNA]</scope>
    <source>
        <strain evidence="2 3">DSM 26588</strain>
    </source>
</reference>
<proteinExistence type="predicted"/>
<dbReference type="AlphaFoldDB" id="A0A2U1BEH6"/>
<evidence type="ECO:0008006" key="4">
    <source>
        <dbReference type="Google" id="ProtNLM"/>
    </source>
</evidence>
<sequence length="171" mass="18508">MSEPITNPAVQEPTPGNGGEVTFTQAEVDALISKEKARAVAKATKGMPSEEELTAYRTWKDGQAGEKDRWDKLTGERDTLAGKLTAAEAERDQLKRDLYLAQKGLTGEEAEFIAFKAGKMVDDKTTFEQAVDALTADRKKTTFDWTAPVGGGSPKTGENDVMNALIRGALK</sequence>
<accession>A0A2U1BEH6</accession>
<evidence type="ECO:0000256" key="1">
    <source>
        <dbReference type="SAM" id="MobiDB-lite"/>
    </source>
</evidence>
<gene>
    <name evidence="2" type="ORF">C7373_11162</name>
</gene>
<name>A0A2U1BEH6_9FIRM</name>
<evidence type="ECO:0000313" key="2">
    <source>
        <dbReference type="EMBL" id="PVY47059.1"/>
    </source>
</evidence>